<dbReference type="InterPro" id="IPR050623">
    <property type="entry name" value="Glucan_succinyl_AcylTrfase"/>
</dbReference>
<feature type="domain" description="Acyltransferase 3" evidence="2">
    <location>
        <begin position="6"/>
        <end position="341"/>
    </location>
</feature>
<feature type="transmembrane region" description="Helical" evidence="1">
    <location>
        <begin position="73"/>
        <end position="91"/>
    </location>
</feature>
<keyword evidence="1" id="KW-1133">Transmembrane helix</keyword>
<comment type="caution">
    <text evidence="3">The sequence shown here is derived from an EMBL/GenBank/DDBJ whole genome shotgun (WGS) entry which is preliminary data.</text>
</comment>
<dbReference type="Proteomes" id="UP000294546">
    <property type="component" value="Unassembled WGS sequence"/>
</dbReference>
<keyword evidence="1" id="KW-0472">Membrane</keyword>
<gene>
    <name evidence="3" type="ORF">CLV83_2413</name>
</gene>
<feature type="transmembrane region" description="Helical" evidence="1">
    <location>
        <begin position="205"/>
        <end position="221"/>
    </location>
</feature>
<protein>
    <submittedName>
        <fullName evidence="3">Peptidoglycan/LPS O-acetylase OafA/YrhL</fullName>
    </submittedName>
</protein>
<organism evidence="3 4">
    <name type="scientific">Marinobacterium mangrovicola</name>
    <dbReference type="NCBI Taxonomy" id="1476959"/>
    <lineage>
        <taxon>Bacteria</taxon>
        <taxon>Pseudomonadati</taxon>
        <taxon>Pseudomonadota</taxon>
        <taxon>Gammaproteobacteria</taxon>
        <taxon>Oceanospirillales</taxon>
        <taxon>Oceanospirillaceae</taxon>
        <taxon>Marinobacterium</taxon>
    </lineage>
</organism>
<dbReference type="OrthoDB" id="341887at2"/>
<reference evidence="3 4" key="1">
    <citation type="submission" date="2019-03" db="EMBL/GenBank/DDBJ databases">
        <title>Genomic Encyclopedia of Archaeal and Bacterial Type Strains, Phase II (KMG-II): from individual species to whole genera.</title>
        <authorList>
            <person name="Goeker M."/>
        </authorList>
    </citation>
    <scope>NUCLEOTIDE SEQUENCE [LARGE SCALE GENOMIC DNA]</scope>
    <source>
        <strain evidence="3 4">DSM 27697</strain>
    </source>
</reference>
<keyword evidence="4" id="KW-1185">Reference proteome</keyword>
<evidence type="ECO:0000313" key="4">
    <source>
        <dbReference type="Proteomes" id="UP000294546"/>
    </source>
</evidence>
<proteinExistence type="predicted"/>
<evidence type="ECO:0000313" key="3">
    <source>
        <dbReference type="EMBL" id="TCK07542.1"/>
    </source>
</evidence>
<dbReference type="Pfam" id="PF01757">
    <property type="entry name" value="Acyl_transf_3"/>
    <property type="match status" value="1"/>
</dbReference>
<feature type="transmembrane region" description="Helical" evidence="1">
    <location>
        <begin position="233"/>
        <end position="250"/>
    </location>
</feature>
<evidence type="ECO:0000259" key="2">
    <source>
        <dbReference type="Pfam" id="PF01757"/>
    </source>
</evidence>
<dbReference type="GO" id="GO:0016747">
    <property type="term" value="F:acyltransferase activity, transferring groups other than amino-acyl groups"/>
    <property type="evidence" value="ECO:0007669"/>
    <property type="project" value="InterPro"/>
</dbReference>
<feature type="transmembrane region" description="Helical" evidence="1">
    <location>
        <begin position="35"/>
        <end position="61"/>
    </location>
</feature>
<dbReference type="InterPro" id="IPR002656">
    <property type="entry name" value="Acyl_transf_3_dom"/>
</dbReference>
<name>A0A4R1GSG3_9GAMM</name>
<sequence>MRYAHIDFLRAALMIGGIIVHSATLALQPSPFYSAIFYISSLFRMETFFIISGFLTALTCSKYGYSIAIKNRLIRIGIPLFFGLIILNPITNQLVYLYHNEGIEKYTLNLYFKNNHAANGPMVWHLHLWFLFPLIFYAFFLRPIDKLASNNFLKQYIKDLDDKNNIYIVILILSLATLSVLLRIFYTQIIVNFFNFEFSFLLREILYQFPYYLFGFILFKYKGAYKIFHTPSWCLFACLTTIVIVFNENNPFNNVFLKSAELMVYAITSYSIANILFYLSERSLPKHSNIISFYASASYTIYMMHYLVIYAIALSFKSFFENENIFIAFCAVITFIITTLIHKHMVSDKRILPIFLNGKI</sequence>
<feature type="transmembrane region" description="Helical" evidence="1">
    <location>
        <begin position="291"/>
        <end position="313"/>
    </location>
</feature>
<feature type="transmembrane region" description="Helical" evidence="1">
    <location>
        <begin position="122"/>
        <end position="144"/>
    </location>
</feature>
<feature type="transmembrane region" description="Helical" evidence="1">
    <location>
        <begin position="165"/>
        <end position="185"/>
    </location>
</feature>
<feature type="transmembrane region" description="Helical" evidence="1">
    <location>
        <begin position="262"/>
        <end position="279"/>
    </location>
</feature>
<keyword evidence="1" id="KW-0812">Transmembrane</keyword>
<dbReference type="EMBL" id="SMFU01000008">
    <property type="protein sequence ID" value="TCK07542.1"/>
    <property type="molecule type" value="Genomic_DNA"/>
</dbReference>
<dbReference type="RefSeq" id="WP_132292355.1">
    <property type="nucleotide sequence ID" value="NZ_SMFU01000008.1"/>
</dbReference>
<dbReference type="PANTHER" id="PTHR36927:SF1">
    <property type="entry name" value="MDO-LIKE PROTEIN"/>
    <property type="match status" value="1"/>
</dbReference>
<feature type="transmembrane region" description="Helical" evidence="1">
    <location>
        <begin position="12"/>
        <end position="29"/>
    </location>
</feature>
<feature type="transmembrane region" description="Helical" evidence="1">
    <location>
        <begin position="325"/>
        <end position="342"/>
    </location>
</feature>
<evidence type="ECO:0000256" key="1">
    <source>
        <dbReference type="SAM" id="Phobius"/>
    </source>
</evidence>
<dbReference type="AlphaFoldDB" id="A0A4R1GSG3"/>
<dbReference type="PANTHER" id="PTHR36927">
    <property type="entry name" value="BLR4337 PROTEIN"/>
    <property type="match status" value="1"/>
</dbReference>
<accession>A0A4R1GSG3</accession>